<dbReference type="GO" id="GO:0016758">
    <property type="term" value="F:hexosyltransferase activity"/>
    <property type="evidence" value="ECO:0007669"/>
    <property type="project" value="InterPro"/>
</dbReference>
<evidence type="ECO:0000313" key="6">
    <source>
        <dbReference type="Proteomes" id="UP000231025"/>
    </source>
</evidence>
<dbReference type="InterPro" id="IPR004276">
    <property type="entry name" value="GlycoTrans_28_N"/>
</dbReference>
<accession>A0A2G9Y8B1</accession>
<organism evidence="5 6">
    <name type="scientific">Candidatus Roizmanbacteria bacterium CG23_combo_of_CG06-09_8_20_14_all_35_49</name>
    <dbReference type="NCBI Taxonomy" id="1974863"/>
    <lineage>
        <taxon>Bacteria</taxon>
        <taxon>Candidatus Roizmaniibacteriota</taxon>
    </lineage>
</organism>
<evidence type="ECO:0000256" key="2">
    <source>
        <dbReference type="ARBA" id="ARBA00022679"/>
    </source>
</evidence>
<dbReference type="EMBL" id="PCRE01000034">
    <property type="protein sequence ID" value="PIP14963.1"/>
    <property type="molecule type" value="Genomic_DNA"/>
</dbReference>
<reference evidence="5 6" key="1">
    <citation type="submission" date="2017-09" db="EMBL/GenBank/DDBJ databases">
        <title>Depth-based differentiation of microbial function through sediment-hosted aquifers and enrichment of novel symbionts in the deep terrestrial subsurface.</title>
        <authorList>
            <person name="Probst A.J."/>
            <person name="Ladd B."/>
            <person name="Jarett J.K."/>
            <person name="Geller-Mcgrath D.E."/>
            <person name="Sieber C.M."/>
            <person name="Emerson J.B."/>
            <person name="Anantharaman K."/>
            <person name="Thomas B.C."/>
            <person name="Malmstrom R."/>
            <person name="Stieglmeier M."/>
            <person name="Klingl A."/>
            <person name="Woyke T."/>
            <person name="Ryan C.M."/>
            <person name="Banfield J.F."/>
        </authorList>
    </citation>
    <scope>NUCLEOTIDE SEQUENCE [LARGE SCALE GENOMIC DNA]</scope>
    <source>
        <strain evidence="5">CG23_combo_of_CG06-09_8_20_14_all_35_49</strain>
    </source>
</reference>
<proteinExistence type="predicted"/>
<feature type="domain" description="Glycosyltransferase family 28 N-terminal" evidence="3">
    <location>
        <begin position="7"/>
        <end position="146"/>
    </location>
</feature>
<dbReference type="Pfam" id="PF03033">
    <property type="entry name" value="Glyco_transf_28"/>
    <property type="match status" value="1"/>
</dbReference>
<sequence length="366" mass="42290">MKILIIGGHLAPALAIIEELKKTKKNIDIIFVGRKYSLDSEKTISLEYKEIISRKIPFIPLTAGRLTRILSTRSLRNILRVPLGFYNAFFIINQEKPDIILSFGSYLAVPLVFWGYLYRIPVFTHEQTIRPGLANKIIALMAKKIFLSFSESRSYFPLKKTVVVGNPVRESVLKIKERPFMIQKDRPVLYITGGSLGSHSINEHIKRIIVQLLNCYIVIHQTGDVKEYRDYEDLQTIRNKLPEELASRYFLKKHFFEKEIGYIYFLADLVIGRAGANTFFELLTLEKPALFIPLPWASGREQQHHAEIFARSGVGEIFHQIESSEKLYRLIVKMIDNLISYKGNFAALHHLYKKNASQFMVKEILK</sequence>
<dbReference type="CDD" id="cd03785">
    <property type="entry name" value="GT28_MurG"/>
    <property type="match status" value="1"/>
</dbReference>
<dbReference type="PANTHER" id="PTHR21015">
    <property type="entry name" value="UDP-N-ACETYLGLUCOSAMINE--N-ACETYLMURAMYL-(PENTAPEPTIDE) PYROPHOSPHORYL-UNDECAPRENOL N-ACETYLGLUCOSAMINE TRANSFERASE 1"/>
    <property type="match status" value="1"/>
</dbReference>
<dbReference type="Gene3D" id="3.40.50.2000">
    <property type="entry name" value="Glycogen Phosphorylase B"/>
    <property type="match status" value="2"/>
</dbReference>
<dbReference type="Proteomes" id="UP000231025">
    <property type="component" value="Unassembled WGS sequence"/>
</dbReference>
<dbReference type="InterPro" id="IPR007235">
    <property type="entry name" value="Glyco_trans_28_C"/>
</dbReference>
<comment type="caution">
    <text evidence="5">The sequence shown here is derived from an EMBL/GenBank/DDBJ whole genome shotgun (WGS) entry which is preliminary data.</text>
</comment>
<keyword evidence="2" id="KW-0808">Transferase</keyword>
<dbReference type="SUPFAM" id="SSF53756">
    <property type="entry name" value="UDP-Glycosyltransferase/glycogen phosphorylase"/>
    <property type="match status" value="1"/>
</dbReference>
<evidence type="ECO:0000259" key="3">
    <source>
        <dbReference type="Pfam" id="PF03033"/>
    </source>
</evidence>
<evidence type="ECO:0000313" key="5">
    <source>
        <dbReference type="EMBL" id="PIP14963.1"/>
    </source>
</evidence>
<dbReference type="Pfam" id="PF04101">
    <property type="entry name" value="Glyco_tran_28_C"/>
    <property type="match status" value="1"/>
</dbReference>
<name>A0A2G9Y8B1_9BACT</name>
<keyword evidence="1" id="KW-0328">Glycosyltransferase</keyword>
<gene>
    <name evidence="5" type="ORF">COX47_02380</name>
</gene>
<evidence type="ECO:0000256" key="1">
    <source>
        <dbReference type="ARBA" id="ARBA00022676"/>
    </source>
</evidence>
<dbReference type="GO" id="GO:0005975">
    <property type="term" value="P:carbohydrate metabolic process"/>
    <property type="evidence" value="ECO:0007669"/>
    <property type="project" value="InterPro"/>
</dbReference>
<dbReference type="PANTHER" id="PTHR21015:SF22">
    <property type="entry name" value="GLYCOSYLTRANSFERASE"/>
    <property type="match status" value="1"/>
</dbReference>
<dbReference type="GO" id="GO:1901137">
    <property type="term" value="P:carbohydrate derivative biosynthetic process"/>
    <property type="evidence" value="ECO:0007669"/>
    <property type="project" value="UniProtKB-ARBA"/>
</dbReference>
<protein>
    <submittedName>
        <fullName evidence="5">Uncharacterized protein</fullName>
    </submittedName>
</protein>
<feature type="domain" description="Glycosyl transferase family 28 C-terminal" evidence="4">
    <location>
        <begin position="188"/>
        <end position="337"/>
    </location>
</feature>
<evidence type="ECO:0000259" key="4">
    <source>
        <dbReference type="Pfam" id="PF04101"/>
    </source>
</evidence>
<dbReference type="AlphaFoldDB" id="A0A2G9Y8B1"/>